<dbReference type="Proteomes" id="UP000183200">
    <property type="component" value="Unassembled WGS sequence"/>
</dbReference>
<dbReference type="PANTHER" id="PTHR46401">
    <property type="entry name" value="GLYCOSYLTRANSFERASE WBBK-RELATED"/>
    <property type="match status" value="1"/>
</dbReference>
<protein>
    <submittedName>
        <fullName evidence="4">Glycosyltransferase involved in cell wall bisynthesis</fullName>
    </submittedName>
</protein>
<dbReference type="EMBL" id="FNGY01000014">
    <property type="protein sequence ID" value="SDO40725.1"/>
    <property type="molecule type" value="Genomic_DNA"/>
</dbReference>
<dbReference type="InterPro" id="IPR001296">
    <property type="entry name" value="Glyco_trans_1"/>
</dbReference>
<dbReference type="SUPFAM" id="SSF53756">
    <property type="entry name" value="UDP-Glycosyltransferase/glycogen phosphorylase"/>
    <property type="match status" value="1"/>
</dbReference>
<dbReference type="AlphaFoldDB" id="A0A1H0JAC2"/>
<gene>
    <name evidence="4" type="ORF">SAMN05421820_114133</name>
</gene>
<dbReference type="GO" id="GO:0016757">
    <property type="term" value="F:glycosyltransferase activity"/>
    <property type="evidence" value="ECO:0007669"/>
    <property type="project" value="InterPro"/>
</dbReference>
<keyword evidence="5" id="KW-1185">Reference proteome</keyword>
<proteinExistence type="predicted"/>
<evidence type="ECO:0000313" key="4">
    <source>
        <dbReference type="EMBL" id="SDO40725.1"/>
    </source>
</evidence>
<dbReference type="Gene3D" id="3.40.50.2000">
    <property type="entry name" value="Glycogen Phosphorylase B"/>
    <property type="match status" value="2"/>
</dbReference>
<keyword evidence="1 4" id="KW-0808">Transferase</keyword>
<evidence type="ECO:0000313" key="5">
    <source>
        <dbReference type="Proteomes" id="UP000183200"/>
    </source>
</evidence>
<name>A0A1H0JAC2_9SPHI</name>
<dbReference type="Pfam" id="PF00534">
    <property type="entry name" value="Glycos_transf_1"/>
    <property type="match status" value="1"/>
</dbReference>
<accession>A0A1H0JAC2</accession>
<evidence type="ECO:0000259" key="2">
    <source>
        <dbReference type="Pfam" id="PF00534"/>
    </source>
</evidence>
<feature type="domain" description="Glycosyl transferase family 1" evidence="2">
    <location>
        <begin position="176"/>
        <end position="336"/>
    </location>
</feature>
<dbReference type="GO" id="GO:0009103">
    <property type="term" value="P:lipopolysaccharide biosynthetic process"/>
    <property type="evidence" value="ECO:0007669"/>
    <property type="project" value="TreeGrafter"/>
</dbReference>
<evidence type="ECO:0000256" key="1">
    <source>
        <dbReference type="ARBA" id="ARBA00022679"/>
    </source>
</evidence>
<feature type="domain" description="Glycosyltransferase subfamily 4-like N-terminal" evidence="3">
    <location>
        <begin position="10"/>
        <end position="164"/>
    </location>
</feature>
<sequence length="377" mass="43210">MHLIGSLTKGGAERFVVDLCNELAKDERYEVSLLSLRGNDLERGFRKEIQDKVRYISFGKGPGINFLVMFRLTAWLETENPDFVHSHLNGFEYLALYFLRSSRTRFFHTLHNIATKECPSYFARIFRKTCYKKNKVQAITISEDVKQTFQECYGLGNDILIPNGRPDLVQTPAYKEVFKEHRLGSDTFLLVHVARITAQKNQELLIEAVQQFNSTETKKCSLLLIGEAKNESLHQKLQRMASGDPHIRFLGGKYNVVDYLSLADAFCLSSFYEGMPISIIEAFSVGCIPICTPVSGIKNMIRHGHNGFLSKDKSVNSYCDAIKEALYHPHKEMIRYKGKQSFLSNYHISITARNYNRAYQQQTPELQAFHHLPTPSF</sequence>
<dbReference type="CDD" id="cd03801">
    <property type="entry name" value="GT4_PimA-like"/>
    <property type="match status" value="1"/>
</dbReference>
<reference evidence="5" key="1">
    <citation type="submission" date="2016-10" db="EMBL/GenBank/DDBJ databases">
        <authorList>
            <person name="Varghese N."/>
            <person name="Submissions S."/>
        </authorList>
    </citation>
    <scope>NUCLEOTIDE SEQUENCE [LARGE SCALE GENOMIC DNA]</scope>
    <source>
        <strain evidence="5">DSM 19110</strain>
    </source>
</reference>
<evidence type="ECO:0000259" key="3">
    <source>
        <dbReference type="Pfam" id="PF13439"/>
    </source>
</evidence>
<organism evidence="4 5">
    <name type="scientific">Pedobacter steynii</name>
    <dbReference type="NCBI Taxonomy" id="430522"/>
    <lineage>
        <taxon>Bacteria</taxon>
        <taxon>Pseudomonadati</taxon>
        <taxon>Bacteroidota</taxon>
        <taxon>Sphingobacteriia</taxon>
        <taxon>Sphingobacteriales</taxon>
        <taxon>Sphingobacteriaceae</taxon>
        <taxon>Pedobacter</taxon>
    </lineage>
</organism>
<dbReference type="PANTHER" id="PTHR46401:SF2">
    <property type="entry name" value="GLYCOSYLTRANSFERASE WBBK-RELATED"/>
    <property type="match status" value="1"/>
</dbReference>
<dbReference type="Pfam" id="PF13439">
    <property type="entry name" value="Glyco_transf_4"/>
    <property type="match status" value="1"/>
</dbReference>
<dbReference type="InterPro" id="IPR028098">
    <property type="entry name" value="Glyco_trans_4-like_N"/>
</dbReference>